<evidence type="ECO:0000313" key="1">
    <source>
        <dbReference type="EMBL" id="KAI0047364.1"/>
    </source>
</evidence>
<evidence type="ECO:0000313" key="2">
    <source>
        <dbReference type="Proteomes" id="UP000814033"/>
    </source>
</evidence>
<proteinExistence type="predicted"/>
<organism evidence="1 2">
    <name type="scientific">Auriscalpium vulgare</name>
    <dbReference type="NCBI Taxonomy" id="40419"/>
    <lineage>
        <taxon>Eukaryota</taxon>
        <taxon>Fungi</taxon>
        <taxon>Dikarya</taxon>
        <taxon>Basidiomycota</taxon>
        <taxon>Agaricomycotina</taxon>
        <taxon>Agaricomycetes</taxon>
        <taxon>Russulales</taxon>
        <taxon>Auriscalpiaceae</taxon>
        <taxon>Auriscalpium</taxon>
    </lineage>
</organism>
<name>A0ACB8RSW5_9AGAM</name>
<sequence>MAYPEKPDYFNEIEWDEKKGVSRRTERAWAAHREYFSQLEAKYPRKPMDQLTPEFNPKVNRWATKLQYGILITEQAVVDFTIAHKMLTPAELEAHEDPDEPLDQWTCGTPFIEYLRKHTGAYLYLRDAFSRVDDLLVITLYDNYSMEEEHYEEAEEKRVIEVVQEITGINDPPRWHYDFSCNY</sequence>
<gene>
    <name evidence="1" type="ORF">FA95DRAFT_1606162</name>
</gene>
<dbReference type="EMBL" id="MU275906">
    <property type="protein sequence ID" value="KAI0047364.1"/>
    <property type="molecule type" value="Genomic_DNA"/>
</dbReference>
<protein>
    <submittedName>
        <fullName evidence="1">Uncharacterized protein</fullName>
    </submittedName>
</protein>
<comment type="caution">
    <text evidence="1">The sequence shown here is derived from an EMBL/GenBank/DDBJ whole genome shotgun (WGS) entry which is preliminary data.</text>
</comment>
<reference evidence="1" key="1">
    <citation type="submission" date="2021-02" db="EMBL/GenBank/DDBJ databases">
        <authorList>
            <consortium name="DOE Joint Genome Institute"/>
            <person name="Ahrendt S."/>
            <person name="Looney B.P."/>
            <person name="Miyauchi S."/>
            <person name="Morin E."/>
            <person name="Drula E."/>
            <person name="Courty P.E."/>
            <person name="Chicoki N."/>
            <person name="Fauchery L."/>
            <person name="Kohler A."/>
            <person name="Kuo A."/>
            <person name="Labutti K."/>
            <person name="Pangilinan J."/>
            <person name="Lipzen A."/>
            <person name="Riley R."/>
            <person name="Andreopoulos W."/>
            <person name="He G."/>
            <person name="Johnson J."/>
            <person name="Barry K.W."/>
            <person name="Grigoriev I.V."/>
            <person name="Nagy L."/>
            <person name="Hibbett D."/>
            <person name="Henrissat B."/>
            <person name="Matheny P.B."/>
            <person name="Labbe J."/>
            <person name="Martin F."/>
        </authorList>
    </citation>
    <scope>NUCLEOTIDE SEQUENCE</scope>
    <source>
        <strain evidence="1">FP105234-sp</strain>
    </source>
</reference>
<dbReference type="Proteomes" id="UP000814033">
    <property type="component" value="Unassembled WGS sequence"/>
</dbReference>
<keyword evidence="2" id="KW-1185">Reference proteome</keyword>
<accession>A0ACB8RSW5</accession>
<reference evidence="1" key="2">
    <citation type="journal article" date="2022" name="New Phytol.">
        <title>Evolutionary transition to the ectomycorrhizal habit in the genomes of a hyperdiverse lineage of mushroom-forming fungi.</title>
        <authorList>
            <person name="Looney B."/>
            <person name="Miyauchi S."/>
            <person name="Morin E."/>
            <person name="Drula E."/>
            <person name="Courty P.E."/>
            <person name="Kohler A."/>
            <person name="Kuo A."/>
            <person name="LaButti K."/>
            <person name="Pangilinan J."/>
            <person name="Lipzen A."/>
            <person name="Riley R."/>
            <person name="Andreopoulos W."/>
            <person name="He G."/>
            <person name="Johnson J."/>
            <person name="Nolan M."/>
            <person name="Tritt A."/>
            <person name="Barry K.W."/>
            <person name="Grigoriev I.V."/>
            <person name="Nagy L.G."/>
            <person name="Hibbett D."/>
            <person name="Henrissat B."/>
            <person name="Matheny P.B."/>
            <person name="Labbe J."/>
            <person name="Martin F.M."/>
        </authorList>
    </citation>
    <scope>NUCLEOTIDE SEQUENCE</scope>
    <source>
        <strain evidence="1">FP105234-sp</strain>
    </source>
</reference>